<gene>
    <name evidence="1" type="ORF">SK128_022065</name>
</gene>
<protein>
    <submittedName>
        <fullName evidence="1">Uncharacterized protein</fullName>
    </submittedName>
</protein>
<dbReference type="Proteomes" id="UP001381693">
    <property type="component" value="Unassembled WGS sequence"/>
</dbReference>
<organism evidence="1 2">
    <name type="scientific">Halocaridina rubra</name>
    <name type="common">Hawaiian red shrimp</name>
    <dbReference type="NCBI Taxonomy" id="373956"/>
    <lineage>
        <taxon>Eukaryota</taxon>
        <taxon>Metazoa</taxon>
        <taxon>Ecdysozoa</taxon>
        <taxon>Arthropoda</taxon>
        <taxon>Crustacea</taxon>
        <taxon>Multicrustacea</taxon>
        <taxon>Malacostraca</taxon>
        <taxon>Eumalacostraca</taxon>
        <taxon>Eucarida</taxon>
        <taxon>Decapoda</taxon>
        <taxon>Pleocyemata</taxon>
        <taxon>Caridea</taxon>
        <taxon>Atyoidea</taxon>
        <taxon>Atyidae</taxon>
        <taxon>Halocaridina</taxon>
    </lineage>
</organism>
<dbReference type="AlphaFoldDB" id="A0AAN9AGQ6"/>
<sequence>MQSKTKLWYDEIQCDIIHDYHFEYNCTLQPQNSKRYPLGTQGEGFIPNSHPFINMQKGGFWRSILSTPPPEHLKN</sequence>
<dbReference type="EMBL" id="JAXCGZ010000141">
    <property type="protein sequence ID" value="KAK7086593.1"/>
    <property type="molecule type" value="Genomic_DNA"/>
</dbReference>
<comment type="caution">
    <text evidence="1">The sequence shown here is derived from an EMBL/GenBank/DDBJ whole genome shotgun (WGS) entry which is preliminary data.</text>
</comment>
<proteinExistence type="predicted"/>
<evidence type="ECO:0000313" key="1">
    <source>
        <dbReference type="EMBL" id="KAK7086593.1"/>
    </source>
</evidence>
<reference evidence="1 2" key="1">
    <citation type="submission" date="2023-11" db="EMBL/GenBank/DDBJ databases">
        <title>Halocaridina rubra genome assembly.</title>
        <authorList>
            <person name="Smith C."/>
        </authorList>
    </citation>
    <scope>NUCLEOTIDE SEQUENCE [LARGE SCALE GENOMIC DNA]</scope>
    <source>
        <strain evidence="1">EP-1</strain>
        <tissue evidence="1">Whole</tissue>
    </source>
</reference>
<name>A0AAN9AGQ6_HALRR</name>
<evidence type="ECO:0000313" key="2">
    <source>
        <dbReference type="Proteomes" id="UP001381693"/>
    </source>
</evidence>
<accession>A0AAN9AGQ6</accession>
<keyword evidence="2" id="KW-1185">Reference proteome</keyword>